<evidence type="ECO:0000313" key="9">
    <source>
        <dbReference type="Proteomes" id="UP000032408"/>
    </source>
</evidence>
<organism evidence="8 9">
    <name type="scientific">Nitrosopumilus adriaticus</name>
    <dbReference type="NCBI Taxonomy" id="1580092"/>
    <lineage>
        <taxon>Archaea</taxon>
        <taxon>Nitrososphaerota</taxon>
        <taxon>Nitrososphaeria</taxon>
        <taxon>Nitrosopumilales</taxon>
        <taxon>Nitrosopumilaceae</taxon>
        <taxon>Nitrosopumilus</taxon>
    </lineage>
</organism>
<dbReference type="Proteomes" id="UP000032408">
    <property type="component" value="Chromosome"/>
</dbReference>
<keyword evidence="4" id="KW-0186">Copper</keyword>
<accession>A0A0D5C5D5</accession>
<dbReference type="SUPFAM" id="SSF49503">
    <property type="entry name" value="Cupredoxins"/>
    <property type="match status" value="2"/>
</dbReference>
<dbReference type="InterPro" id="IPR011707">
    <property type="entry name" value="Cu-oxidase-like_N"/>
</dbReference>
<dbReference type="EMBL" id="CP011070">
    <property type="protein sequence ID" value="AJW71768.1"/>
    <property type="molecule type" value="Genomic_DNA"/>
</dbReference>
<keyword evidence="5" id="KW-1133">Transmembrane helix</keyword>
<evidence type="ECO:0000256" key="2">
    <source>
        <dbReference type="ARBA" id="ARBA00022723"/>
    </source>
</evidence>
<dbReference type="PANTHER" id="PTHR38439:SF3">
    <property type="entry name" value="COPPER-RESISTANT CUPROPROTEIN COPI"/>
    <property type="match status" value="1"/>
</dbReference>
<keyword evidence="5" id="KW-0812">Transmembrane</keyword>
<dbReference type="KEGG" id="nin:NADRNF5_2095"/>
<reference evidence="9" key="1">
    <citation type="submission" date="2015-03" db="EMBL/GenBank/DDBJ databases">
        <title>Characterization of two novel Thaumarchaeota isolated from the Northern Adriatic Sea.</title>
        <authorList>
            <person name="Bayer B."/>
            <person name="Vojvoda J."/>
            <person name="Offre P."/>
            <person name="Srivastava A."/>
            <person name="Elisabeth N."/>
            <person name="Garcia J.A.L."/>
            <person name="Schleper C."/>
            <person name="Herndl G.J."/>
        </authorList>
    </citation>
    <scope>NUCLEOTIDE SEQUENCE [LARGE SCALE GENOMIC DNA]</scope>
    <source>
        <strain evidence="9">NF5</strain>
    </source>
</reference>
<dbReference type="Gene3D" id="2.60.40.420">
    <property type="entry name" value="Cupredoxins - blue copper proteins"/>
    <property type="match status" value="2"/>
</dbReference>
<sequence length="320" mass="33610">MSHDNQQTIYRTTPARTGKMMAIMLGICIVGGVIFFAMWDYWISEAPPVVAMMAGDKDLAAPAAQTGKTITQDLVFVESSDFRTLAFNALPGEPDNNPTINMNVGDKIIFNVDNAGKSFHAFGVTKDTEGFGGLIPGSEVASPSNPLKPGESGTAEFIAGEEGTYYYICTVPGHREQGMVGEIIVGPSQGGGSQAAAAPTGVSHDFTLDFVESSDFRTLAFNALPGEDGHNPEIRVNSGDEVTVTSDNLGKSFHAFGVVTNPEDFNSIVMDSAIASASNPLKPGEGGSVTFTAGAPGTYYYICTVPGHALQGMQGSFIVE</sequence>
<keyword evidence="9" id="KW-1185">Reference proteome</keyword>
<gene>
    <name evidence="8" type="ORF">NADRNF5_2095</name>
</gene>
<proteinExistence type="predicted"/>
<dbReference type="GeneID" id="24821261"/>
<dbReference type="InterPro" id="IPR028871">
    <property type="entry name" value="BlueCu_1_BS"/>
</dbReference>
<feature type="transmembrane region" description="Helical" evidence="5">
    <location>
        <begin position="21"/>
        <end position="42"/>
    </location>
</feature>
<dbReference type="GO" id="GO:0009055">
    <property type="term" value="F:electron transfer activity"/>
    <property type="evidence" value="ECO:0007669"/>
    <property type="project" value="InterPro"/>
</dbReference>
<dbReference type="PANTHER" id="PTHR38439">
    <property type="entry name" value="AURACYANIN-B"/>
    <property type="match status" value="1"/>
</dbReference>
<keyword evidence="1" id="KW-0813">Transport</keyword>
<evidence type="ECO:0000256" key="4">
    <source>
        <dbReference type="ARBA" id="ARBA00023008"/>
    </source>
</evidence>
<dbReference type="HOGENOM" id="CLU_862224_0_0_2"/>
<dbReference type="InterPro" id="IPR008972">
    <property type="entry name" value="Cupredoxin"/>
</dbReference>
<dbReference type="OrthoDB" id="4392at2157"/>
<dbReference type="PROSITE" id="PS00196">
    <property type="entry name" value="COPPER_BLUE"/>
    <property type="match status" value="2"/>
</dbReference>
<keyword evidence="5" id="KW-0472">Membrane</keyword>
<evidence type="ECO:0000256" key="1">
    <source>
        <dbReference type="ARBA" id="ARBA00022448"/>
    </source>
</evidence>
<dbReference type="Pfam" id="PF07732">
    <property type="entry name" value="Cu-oxidase_3"/>
    <property type="match status" value="1"/>
</dbReference>
<keyword evidence="2" id="KW-0479">Metal-binding</keyword>
<evidence type="ECO:0000259" key="7">
    <source>
        <dbReference type="Pfam" id="PF07732"/>
    </source>
</evidence>
<feature type="domain" description="Blue (type 1) copper" evidence="6">
    <location>
        <begin position="232"/>
        <end position="320"/>
    </location>
</feature>
<dbReference type="InterPro" id="IPR033138">
    <property type="entry name" value="Cu_oxidase_CS"/>
</dbReference>
<dbReference type="PROSITE" id="PS00079">
    <property type="entry name" value="MULTICOPPER_OXIDASE1"/>
    <property type="match status" value="2"/>
</dbReference>
<dbReference type="RefSeq" id="WP_048118273.1">
    <property type="nucleotide sequence ID" value="NZ_CP011070.1"/>
</dbReference>
<dbReference type="InterPro" id="IPR050845">
    <property type="entry name" value="Cu-binding_ET"/>
</dbReference>
<dbReference type="InterPro" id="IPR000923">
    <property type="entry name" value="BlueCu_1"/>
</dbReference>
<keyword evidence="3" id="KW-0249">Electron transport</keyword>
<reference evidence="8 9" key="2">
    <citation type="journal article" date="2016" name="ISME J.">
        <title>Physiological and genomic characterization of two novel marine thaumarchaeal strains indicates niche differentiation.</title>
        <authorList>
            <person name="Bayer B."/>
            <person name="Vojvoda J."/>
            <person name="Offre P."/>
            <person name="Alves R.J."/>
            <person name="Elisabeth N.H."/>
            <person name="Garcia J.A."/>
            <person name="Volland J.M."/>
            <person name="Srivastava A."/>
            <person name="Schleper C."/>
            <person name="Herndl G.J."/>
        </authorList>
    </citation>
    <scope>NUCLEOTIDE SEQUENCE [LARGE SCALE GENOMIC DNA]</scope>
    <source>
        <strain evidence="8 9">NF5</strain>
    </source>
</reference>
<dbReference type="STRING" id="1580092.NADRNF5_2095"/>
<evidence type="ECO:0000259" key="6">
    <source>
        <dbReference type="Pfam" id="PF00127"/>
    </source>
</evidence>
<dbReference type="Pfam" id="PF00127">
    <property type="entry name" value="Copper-bind"/>
    <property type="match status" value="1"/>
</dbReference>
<feature type="domain" description="Plastocyanin-like" evidence="7">
    <location>
        <begin position="97"/>
        <end position="188"/>
    </location>
</feature>
<evidence type="ECO:0000256" key="5">
    <source>
        <dbReference type="SAM" id="Phobius"/>
    </source>
</evidence>
<evidence type="ECO:0000313" key="8">
    <source>
        <dbReference type="EMBL" id="AJW71768.1"/>
    </source>
</evidence>
<dbReference type="GO" id="GO:0005507">
    <property type="term" value="F:copper ion binding"/>
    <property type="evidence" value="ECO:0007669"/>
    <property type="project" value="InterPro"/>
</dbReference>
<dbReference type="AlphaFoldDB" id="A0A0D5C5D5"/>
<evidence type="ECO:0000256" key="3">
    <source>
        <dbReference type="ARBA" id="ARBA00022982"/>
    </source>
</evidence>
<protein>
    <submittedName>
        <fullName evidence="8">Blue (Type1) copper domain-containing protein</fullName>
    </submittedName>
</protein>
<name>A0A0D5C5D5_9ARCH</name>